<dbReference type="Pfam" id="PF03843">
    <property type="entry name" value="Slp"/>
    <property type="match status" value="1"/>
</dbReference>
<accession>A0ABN1IZ20</accession>
<sequence>MLLAAALATLSGCATPVFKDAPPASAPPAEVAGAPERYHGADVVWGGKILAVRNQVDTTEVQVVAYPLDRAQRPKPSAPTEGRFIVVLPGYAEALDYPAGRFLTVHGHIEGTRAIRIDDRDVVYPLLQRDALRLWPANFPDDGPHFSFGFGVGVGIH</sequence>
<keyword evidence="1" id="KW-0449">Lipoprotein</keyword>
<dbReference type="Proteomes" id="UP001501523">
    <property type="component" value="Unassembled WGS sequence"/>
</dbReference>
<protein>
    <submittedName>
        <fullName evidence="1">Slp family lipoprotein</fullName>
    </submittedName>
</protein>
<organism evidence="1 2">
    <name type="scientific">Dokdonella soli</name>
    <dbReference type="NCBI Taxonomy" id="529810"/>
    <lineage>
        <taxon>Bacteria</taxon>
        <taxon>Pseudomonadati</taxon>
        <taxon>Pseudomonadota</taxon>
        <taxon>Gammaproteobacteria</taxon>
        <taxon>Lysobacterales</taxon>
        <taxon>Rhodanobacteraceae</taxon>
        <taxon>Dokdonella</taxon>
    </lineage>
</organism>
<name>A0ABN1IZ20_9GAMM</name>
<evidence type="ECO:0000313" key="2">
    <source>
        <dbReference type="Proteomes" id="UP001501523"/>
    </source>
</evidence>
<gene>
    <name evidence="1" type="ORF">GCM10009105_37060</name>
</gene>
<dbReference type="PANTHER" id="PTHR37530">
    <property type="entry name" value="OUTER MEMBRANE PROTEIN SLP"/>
    <property type="match status" value="1"/>
</dbReference>
<dbReference type="InterPro" id="IPR004658">
    <property type="entry name" value="OMP_Slp"/>
</dbReference>
<comment type="caution">
    <text evidence="1">The sequence shown here is derived from an EMBL/GenBank/DDBJ whole genome shotgun (WGS) entry which is preliminary data.</text>
</comment>
<reference evidence="1 2" key="1">
    <citation type="journal article" date="2019" name="Int. J. Syst. Evol. Microbiol.">
        <title>The Global Catalogue of Microorganisms (GCM) 10K type strain sequencing project: providing services to taxonomists for standard genome sequencing and annotation.</title>
        <authorList>
            <consortium name="The Broad Institute Genomics Platform"/>
            <consortium name="The Broad Institute Genome Sequencing Center for Infectious Disease"/>
            <person name="Wu L."/>
            <person name="Ma J."/>
        </authorList>
    </citation>
    <scope>NUCLEOTIDE SEQUENCE [LARGE SCALE GENOMIC DNA]</scope>
    <source>
        <strain evidence="1 2">JCM 15421</strain>
    </source>
</reference>
<dbReference type="PIRSF" id="PIRSF004982">
    <property type="entry name" value="SlP"/>
    <property type="match status" value="1"/>
</dbReference>
<proteinExistence type="predicted"/>
<evidence type="ECO:0000313" key="1">
    <source>
        <dbReference type="EMBL" id="GAA0724337.1"/>
    </source>
</evidence>
<keyword evidence="2" id="KW-1185">Reference proteome</keyword>
<dbReference type="RefSeq" id="WP_343793992.1">
    <property type="nucleotide sequence ID" value="NZ_BAAAEU010000028.1"/>
</dbReference>
<dbReference type="PANTHER" id="PTHR37530:SF1">
    <property type="entry name" value="OUTER MEMBRANE PROTEIN SLP"/>
    <property type="match status" value="1"/>
</dbReference>
<dbReference type="EMBL" id="BAAAEU010000028">
    <property type="protein sequence ID" value="GAA0724337.1"/>
    <property type="molecule type" value="Genomic_DNA"/>
</dbReference>